<protein>
    <recommendedName>
        <fullName evidence="1">Transcriptional regulator TetR C-terminal Firmicutes type domain-containing protein</fullName>
    </recommendedName>
</protein>
<dbReference type="EMBL" id="AYZJ01000027">
    <property type="protein sequence ID" value="KRN23555.1"/>
    <property type="molecule type" value="Genomic_DNA"/>
</dbReference>
<dbReference type="RefSeq" id="WP_056989311.1">
    <property type="nucleotide sequence ID" value="NZ_AYZJ01000027.1"/>
</dbReference>
<dbReference type="Gene3D" id="1.10.357.10">
    <property type="entry name" value="Tetracycline Repressor, domain 2"/>
    <property type="match status" value="1"/>
</dbReference>
<gene>
    <name evidence="2" type="ORF">FC75_GL001410</name>
</gene>
<evidence type="ECO:0000259" key="1">
    <source>
        <dbReference type="Pfam" id="PF14278"/>
    </source>
</evidence>
<sequence length="198" mass="22694">MKNSEISLATKRRFSAALKTVLRTKPFEDITVQDLLAVTGMARPTFYYHFDDLFGLLQWTFADEALSLLTKDPDYTHWEEDLYQLLCYLADNADLYANFYANITLEEVQAIFCTPMRQILNGYIQAVIKGRRLTVDEATQQFVAEFFVGGFVSVLVRWLRAGLPEKPEAIRQQLHDTMDQIIVQVLEKANKAADLSDV</sequence>
<dbReference type="PATRIC" id="fig|1423730.4.peg.1482"/>
<dbReference type="AlphaFoldDB" id="A0A0R2F5M7"/>
<dbReference type="PANTHER" id="PTHR43479">
    <property type="entry name" value="ACREF/ENVCD OPERON REPRESSOR-RELATED"/>
    <property type="match status" value="1"/>
</dbReference>
<evidence type="ECO:0000313" key="3">
    <source>
        <dbReference type="Proteomes" id="UP000050865"/>
    </source>
</evidence>
<keyword evidence="3" id="KW-1185">Reference proteome</keyword>
<reference evidence="2 3" key="1">
    <citation type="journal article" date="2015" name="Genome Announc.">
        <title>Expanding the biotechnology potential of lactobacilli through comparative genomics of 213 strains and associated genera.</title>
        <authorList>
            <person name="Sun Z."/>
            <person name="Harris H.M."/>
            <person name="McCann A."/>
            <person name="Guo C."/>
            <person name="Argimon S."/>
            <person name="Zhang W."/>
            <person name="Yang X."/>
            <person name="Jeffery I.B."/>
            <person name="Cooney J.C."/>
            <person name="Kagawa T.F."/>
            <person name="Liu W."/>
            <person name="Song Y."/>
            <person name="Salvetti E."/>
            <person name="Wrobel A."/>
            <person name="Rasinkangas P."/>
            <person name="Parkhill J."/>
            <person name="Rea M.C."/>
            <person name="O'Sullivan O."/>
            <person name="Ritari J."/>
            <person name="Douillard F.P."/>
            <person name="Paul Ross R."/>
            <person name="Yang R."/>
            <person name="Briner A.E."/>
            <person name="Felis G.E."/>
            <person name="de Vos W.M."/>
            <person name="Barrangou R."/>
            <person name="Klaenhammer T.R."/>
            <person name="Caufield P.W."/>
            <person name="Cui Y."/>
            <person name="Zhang H."/>
            <person name="O'Toole P.W."/>
        </authorList>
    </citation>
    <scope>NUCLEOTIDE SEQUENCE [LARGE SCALE GENOMIC DNA]</scope>
    <source>
        <strain evidence="2 3">DSM 22697</strain>
    </source>
</reference>
<comment type="caution">
    <text evidence="2">The sequence shown here is derived from an EMBL/GenBank/DDBJ whole genome shotgun (WGS) entry which is preliminary data.</text>
</comment>
<dbReference type="PANTHER" id="PTHR43479:SF7">
    <property type="entry name" value="TETR-FAMILY TRANSCRIPTIONAL REGULATOR"/>
    <property type="match status" value="1"/>
</dbReference>
<dbReference type="STRING" id="1423730.FC75_GL001410"/>
<accession>A0A0R2F5M7</accession>
<feature type="domain" description="Transcriptional regulator TetR C-terminal Firmicutes type" evidence="1">
    <location>
        <begin position="77"/>
        <end position="179"/>
    </location>
</feature>
<dbReference type="Proteomes" id="UP000050865">
    <property type="component" value="Unassembled WGS sequence"/>
</dbReference>
<dbReference type="InterPro" id="IPR039532">
    <property type="entry name" value="TetR_C_Firmicutes"/>
</dbReference>
<dbReference type="InterPro" id="IPR009057">
    <property type="entry name" value="Homeodomain-like_sf"/>
</dbReference>
<proteinExistence type="predicted"/>
<dbReference type="Pfam" id="PF14278">
    <property type="entry name" value="TetR_C_8"/>
    <property type="match status" value="1"/>
</dbReference>
<dbReference type="InterPro" id="IPR050624">
    <property type="entry name" value="HTH-type_Tx_Regulator"/>
</dbReference>
<evidence type="ECO:0000313" key="2">
    <source>
        <dbReference type="EMBL" id="KRN23555.1"/>
    </source>
</evidence>
<name>A0A0R2F5M7_9LACO</name>
<dbReference type="SUPFAM" id="SSF46689">
    <property type="entry name" value="Homeodomain-like"/>
    <property type="match status" value="1"/>
</dbReference>
<organism evidence="2 3">
    <name type="scientific">Lacticaseibacillus camelliae DSM 22697 = JCM 13995</name>
    <dbReference type="NCBI Taxonomy" id="1423730"/>
    <lineage>
        <taxon>Bacteria</taxon>
        <taxon>Bacillati</taxon>
        <taxon>Bacillota</taxon>
        <taxon>Bacilli</taxon>
        <taxon>Lactobacillales</taxon>
        <taxon>Lactobacillaceae</taxon>
        <taxon>Lacticaseibacillus</taxon>
    </lineage>
</organism>